<feature type="binding site" evidence="3">
    <location>
        <position position="6"/>
    </location>
    <ligand>
        <name>a divalent metal cation</name>
        <dbReference type="ChEBI" id="CHEBI:60240"/>
        <label>1</label>
    </ligand>
</feature>
<sequence length="255" mass="29587">MLVDSHAHLDDKRFNKDRENIIKELEENNIEFIVNPGADLDTSKRAVELARDNKMIYAAVGVHPHDVKDMDQNTIEELRKLAREEKVVAIGEIGLDYYYDNSPRELQKKWFREQIRLAKELDLPIIIHDRDAHEDTYNILKEENDEKLRGIMHCYQSSLEMSSQFIDLGFYISLAGPTTFKNAKTPKEVAKGIDLDRLLIETDSPYLTPHPYRGKRNEPKYVKYVAQTIADLKNVPLEEIEDSTTRNAKKIFGIE</sequence>
<reference evidence="4 5" key="1">
    <citation type="submission" date="2018-08" db="EMBL/GenBank/DDBJ databases">
        <title>Murine metabolic-syndrome-specific gut microbial biobank.</title>
        <authorList>
            <person name="Liu C."/>
        </authorList>
    </citation>
    <scope>NUCLEOTIDE SEQUENCE [LARGE SCALE GENOMIC DNA]</scope>
    <source>
        <strain evidence="4 5">583</strain>
    </source>
</reference>
<dbReference type="PROSITE" id="PS01137">
    <property type="entry name" value="TATD_1"/>
    <property type="match status" value="1"/>
</dbReference>
<dbReference type="GO" id="GO:0005829">
    <property type="term" value="C:cytosol"/>
    <property type="evidence" value="ECO:0007669"/>
    <property type="project" value="TreeGrafter"/>
</dbReference>
<dbReference type="PANTHER" id="PTHR46124">
    <property type="entry name" value="D-AMINOACYL-TRNA DEACYLASE"/>
    <property type="match status" value="1"/>
</dbReference>
<dbReference type="GO" id="GO:0016788">
    <property type="term" value="F:hydrolase activity, acting on ester bonds"/>
    <property type="evidence" value="ECO:0007669"/>
    <property type="project" value="InterPro"/>
</dbReference>
<feature type="binding site" evidence="3">
    <location>
        <position position="92"/>
    </location>
    <ligand>
        <name>a divalent metal cation</name>
        <dbReference type="ChEBI" id="CHEBI:60240"/>
        <label>1</label>
    </ligand>
</feature>
<evidence type="ECO:0000313" key="5">
    <source>
        <dbReference type="Proteomes" id="UP000467132"/>
    </source>
</evidence>
<proteinExistence type="predicted"/>
<keyword evidence="2" id="KW-0378">Hydrolase</keyword>
<keyword evidence="1 3" id="KW-0479">Metal-binding</keyword>
<feature type="binding site" evidence="3">
    <location>
        <position position="153"/>
    </location>
    <ligand>
        <name>a divalent metal cation</name>
        <dbReference type="ChEBI" id="CHEBI:60240"/>
        <label>2</label>
    </ligand>
</feature>
<evidence type="ECO:0000256" key="3">
    <source>
        <dbReference type="PIRSR" id="PIRSR005902-1"/>
    </source>
</evidence>
<organism evidence="4 5">
    <name type="scientific">Senegalia massiliensis</name>
    <dbReference type="NCBI Taxonomy" id="1720316"/>
    <lineage>
        <taxon>Bacteria</taxon>
        <taxon>Bacillati</taxon>
        <taxon>Bacillota</taxon>
        <taxon>Clostridia</taxon>
        <taxon>Eubacteriales</taxon>
        <taxon>Clostridiaceae</taxon>
        <taxon>Senegalia</taxon>
    </lineage>
</organism>
<gene>
    <name evidence="4" type="ORF">D3Z33_05245</name>
</gene>
<dbReference type="InterPro" id="IPR001130">
    <property type="entry name" value="TatD-like"/>
</dbReference>
<dbReference type="Gene3D" id="3.20.20.140">
    <property type="entry name" value="Metal-dependent hydrolases"/>
    <property type="match status" value="1"/>
</dbReference>
<dbReference type="AlphaFoldDB" id="A0A845QUS2"/>
<dbReference type="GO" id="GO:0004536">
    <property type="term" value="F:DNA nuclease activity"/>
    <property type="evidence" value="ECO:0007669"/>
    <property type="project" value="InterPro"/>
</dbReference>
<dbReference type="PANTHER" id="PTHR46124:SF2">
    <property type="entry name" value="D-AMINOACYL-TRNA DEACYLASE"/>
    <property type="match status" value="1"/>
</dbReference>
<dbReference type="InterPro" id="IPR015991">
    <property type="entry name" value="TatD/YcfH-like"/>
</dbReference>
<dbReference type="PROSITE" id="PS01091">
    <property type="entry name" value="TATD_3"/>
    <property type="match status" value="1"/>
</dbReference>
<dbReference type="GO" id="GO:0046872">
    <property type="term" value="F:metal ion binding"/>
    <property type="evidence" value="ECO:0007669"/>
    <property type="project" value="UniProtKB-KW"/>
</dbReference>
<dbReference type="PIRSF" id="PIRSF005902">
    <property type="entry name" value="DNase_TatD"/>
    <property type="match status" value="1"/>
</dbReference>
<dbReference type="FunFam" id="3.20.20.140:FF:000005">
    <property type="entry name" value="TatD family hydrolase"/>
    <property type="match status" value="1"/>
</dbReference>
<evidence type="ECO:0000313" key="4">
    <source>
        <dbReference type="EMBL" id="NBI06265.1"/>
    </source>
</evidence>
<comment type="caution">
    <text evidence="4">The sequence shown here is derived from an EMBL/GenBank/DDBJ whole genome shotgun (WGS) entry which is preliminary data.</text>
</comment>
<dbReference type="Proteomes" id="UP000467132">
    <property type="component" value="Unassembled WGS sequence"/>
</dbReference>
<dbReference type="SUPFAM" id="SSF51556">
    <property type="entry name" value="Metallo-dependent hydrolases"/>
    <property type="match status" value="1"/>
</dbReference>
<dbReference type="InterPro" id="IPR018228">
    <property type="entry name" value="DNase_TatD-rel_CS"/>
</dbReference>
<protein>
    <submittedName>
        <fullName evidence="4">TatD family deoxyribonuclease</fullName>
    </submittedName>
</protein>
<keyword evidence="5" id="KW-1185">Reference proteome</keyword>
<feature type="binding site" evidence="3">
    <location>
        <position position="128"/>
    </location>
    <ligand>
        <name>a divalent metal cation</name>
        <dbReference type="ChEBI" id="CHEBI:60240"/>
        <label>2</label>
    </ligand>
</feature>
<dbReference type="NCBIfam" id="TIGR00010">
    <property type="entry name" value="YchF/TatD family DNA exonuclease"/>
    <property type="match status" value="1"/>
</dbReference>
<feature type="binding site" evidence="3">
    <location>
        <position position="8"/>
    </location>
    <ligand>
        <name>a divalent metal cation</name>
        <dbReference type="ChEBI" id="CHEBI:60240"/>
        <label>1</label>
    </ligand>
</feature>
<dbReference type="PROSITE" id="PS01090">
    <property type="entry name" value="TATD_2"/>
    <property type="match status" value="1"/>
</dbReference>
<evidence type="ECO:0000256" key="1">
    <source>
        <dbReference type="ARBA" id="ARBA00022723"/>
    </source>
</evidence>
<dbReference type="EMBL" id="QXXA01000005">
    <property type="protein sequence ID" value="NBI06265.1"/>
    <property type="molecule type" value="Genomic_DNA"/>
</dbReference>
<feature type="binding site" evidence="3">
    <location>
        <position position="203"/>
    </location>
    <ligand>
        <name>a divalent metal cation</name>
        <dbReference type="ChEBI" id="CHEBI:60240"/>
        <label>1</label>
    </ligand>
</feature>
<dbReference type="InterPro" id="IPR032466">
    <property type="entry name" value="Metal_Hydrolase"/>
</dbReference>
<dbReference type="CDD" id="cd01310">
    <property type="entry name" value="TatD_DNAse"/>
    <property type="match status" value="1"/>
</dbReference>
<evidence type="ECO:0000256" key="2">
    <source>
        <dbReference type="ARBA" id="ARBA00022801"/>
    </source>
</evidence>
<dbReference type="OrthoDB" id="9810005at2"/>
<dbReference type="Pfam" id="PF01026">
    <property type="entry name" value="TatD_DNase"/>
    <property type="match status" value="1"/>
</dbReference>
<name>A0A845QUS2_9CLOT</name>
<accession>A0A845QUS2</accession>